<dbReference type="InterPro" id="IPR052762">
    <property type="entry name" value="PCW_deacetylase/CE"/>
</dbReference>
<dbReference type="RefSeq" id="WP_119986259.1">
    <property type="nucleotide sequence ID" value="NZ_CP032489.1"/>
</dbReference>
<dbReference type="AlphaFoldDB" id="A0A386HNB5"/>
<dbReference type="Pfam" id="PF17996">
    <property type="entry name" value="CE2_N"/>
    <property type="match status" value="1"/>
</dbReference>
<evidence type="ECO:0000313" key="3">
    <source>
        <dbReference type="Proteomes" id="UP000266118"/>
    </source>
</evidence>
<gene>
    <name evidence="2" type="ORF">D6B99_06520</name>
</gene>
<name>A0A386HNB5_9BACT</name>
<evidence type="ECO:0000313" key="2">
    <source>
        <dbReference type="EMBL" id="AYD47295.1"/>
    </source>
</evidence>
<dbReference type="InterPro" id="IPR040794">
    <property type="entry name" value="CE2_N"/>
</dbReference>
<accession>A0A386HNB5</accession>
<dbReference type="InterPro" id="IPR037461">
    <property type="entry name" value="CtCE2-like_dom"/>
</dbReference>
<dbReference type="KEGG" id="ark:D6B99_06520"/>
<dbReference type="GO" id="GO:0052689">
    <property type="term" value="F:carboxylic ester hydrolase activity"/>
    <property type="evidence" value="ECO:0007669"/>
    <property type="project" value="InterPro"/>
</dbReference>
<dbReference type="Proteomes" id="UP000266118">
    <property type="component" value="Chromosome"/>
</dbReference>
<dbReference type="Gene3D" id="3.40.50.1110">
    <property type="entry name" value="SGNH hydrolase"/>
    <property type="match status" value="1"/>
</dbReference>
<organism evidence="2 3">
    <name type="scientific">Arachidicoccus soli</name>
    <dbReference type="NCBI Taxonomy" id="2341117"/>
    <lineage>
        <taxon>Bacteria</taxon>
        <taxon>Pseudomonadati</taxon>
        <taxon>Bacteroidota</taxon>
        <taxon>Chitinophagia</taxon>
        <taxon>Chitinophagales</taxon>
        <taxon>Chitinophagaceae</taxon>
        <taxon>Arachidicoccus</taxon>
    </lineage>
</organism>
<dbReference type="PANTHER" id="PTHR37834">
    <property type="entry name" value="GDSL-LIKE LIPASE/ACYLHYDROLASE DOMAIN PROTEIN (AFU_ORTHOLOGUE AFUA_2G00620)"/>
    <property type="match status" value="1"/>
</dbReference>
<dbReference type="OrthoDB" id="9801375at2"/>
<dbReference type="SUPFAM" id="SSF52266">
    <property type="entry name" value="SGNH hydrolase"/>
    <property type="match status" value="1"/>
</dbReference>
<dbReference type="InterPro" id="IPR036514">
    <property type="entry name" value="SGNH_hydro_sf"/>
</dbReference>
<evidence type="ECO:0000259" key="1">
    <source>
        <dbReference type="Pfam" id="PF17996"/>
    </source>
</evidence>
<dbReference type="PANTHER" id="PTHR37834:SF2">
    <property type="entry name" value="ESTERASE, SGNH HYDROLASE-TYPE"/>
    <property type="match status" value="1"/>
</dbReference>
<dbReference type="Gene3D" id="2.60.120.260">
    <property type="entry name" value="Galactose-binding domain-like"/>
    <property type="match status" value="1"/>
</dbReference>
<sequence>MKGLSLLLLGFLYAIVSFSQEVIIKNDNSNIRYSGRTEIKDSATIISWTGSSVQFNFRGKSVKALLGDEMGSNFFNVIVDGKVVQKIHLKKGKNEYTLCDSLKKGKHSVELFKITEAAFGKTYIYDFQLNQGAKLLSLPSEPKRKIVFFGNSITCGYGIEDPKGNNGAAEYENGYKSYAAVTSRKLHADFHCISKSGIGIVISWFPLTMPEMYDRLYYDNPAIKWDFSRYSPQLVVVNLFQNDSWIVKMPQNPQFKRLFGDKAPSSEFIIKAYESFIEKLIVHFPKSKIICALGNMDATRAGSPWVAYIKKAVADINDKNLYTCVFPYKNTSGHPSAKEQLSMANQLTAFIHKHIKW</sequence>
<keyword evidence="3" id="KW-1185">Reference proteome</keyword>
<dbReference type="CDD" id="cd01831">
    <property type="entry name" value="Endoglucanase_E_like"/>
    <property type="match status" value="1"/>
</dbReference>
<dbReference type="EMBL" id="CP032489">
    <property type="protein sequence ID" value="AYD47295.1"/>
    <property type="molecule type" value="Genomic_DNA"/>
</dbReference>
<proteinExistence type="predicted"/>
<reference evidence="2 3" key="1">
    <citation type="submission" date="2018-09" db="EMBL/GenBank/DDBJ databases">
        <title>Arachidicoccus sp. nov., a bacterium isolated from soil.</title>
        <authorList>
            <person name="Weon H.-Y."/>
            <person name="Kwon S.-W."/>
            <person name="Lee S.A."/>
        </authorList>
    </citation>
    <scope>NUCLEOTIDE SEQUENCE [LARGE SCALE GENOMIC DNA]</scope>
    <source>
        <strain evidence="2 3">KIS59-12</strain>
    </source>
</reference>
<protein>
    <submittedName>
        <fullName evidence="2">Electron transporter RnfD</fullName>
    </submittedName>
</protein>
<feature type="domain" description="Carbohydrate esterase 2 N-terminal" evidence="1">
    <location>
        <begin position="33"/>
        <end position="139"/>
    </location>
</feature>